<keyword evidence="3" id="KW-1185">Reference proteome</keyword>
<sequence length="327" mass="35064">MASFIKTVCKTPSYSLVALACCCLAPQVYAAEGISPLQPGATTGAPAGALPPPGFYLMMDADYEGGKLKNNEGDTATTPDGKQIEASNVSSVIALTWVTDKELFGARYAAAIAQPYKWASTEFTTTDGSTTVDSQGIVNTAITPVILSWDLKNGYFISTGLTIYADNGDFSYDYNAAAGRNVKNAKAIGNDYWTFEPAFAVTRMGEQWTLTLNNMLDYNTTNHTTDYQSGMTYYLDASATRRIDHFTVGLIGNYTKQITDDEVNGVSVAAVDGLSGSGNKSEHILAGPLLGYDFGSFSLTSRLLVSLRARNDADVSFIHLGISMPLR</sequence>
<dbReference type="Pfam" id="PF13557">
    <property type="entry name" value="Phenol_MetA_deg"/>
    <property type="match status" value="1"/>
</dbReference>
<reference evidence="2 3" key="1">
    <citation type="submission" date="2020-08" db="EMBL/GenBank/DDBJ databases">
        <title>Genomic Encyclopedia of Type Strains, Phase IV (KMG-IV): sequencing the most valuable type-strain genomes for metagenomic binning, comparative biology and taxonomic classification.</title>
        <authorList>
            <person name="Goeker M."/>
        </authorList>
    </citation>
    <scope>NUCLEOTIDE SEQUENCE [LARGE SCALE GENOMIC DNA]</scope>
    <source>
        <strain evidence="2 3">DSM 22975</strain>
    </source>
</reference>
<dbReference type="Proteomes" id="UP000585721">
    <property type="component" value="Unassembled WGS sequence"/>
</dbReference>
<comment type="caution">
    <text evidence="2">The sequence shown here is derived from an EMBL/GenBank/DDBJ whole genome shotgun (WGS) entry which is preliminary data.</text>
</comment>
<proteinExistence type="predicted"/>
<dbReference type="InterPro" id="IPR025737">
    <property type="entry name" value="FApF"/>
</dbReference>
<feature type="chain" id="PRO_5032748870" description="Transporter" evidence="1">
    <location>
        <begin position="31"/>
        <end position="327"/>
    </location>
</feature>
<dbReference type="EMBL" id="JACHGR010000002">
    <property type="protein sequence ID" value="MBB6054667.1"/>
    <property type="molecule type" value="Genomic_DNA"/>
</dbReference>
<accession>A0A841GAL6</accession>
<dbReference type="PROSITE" id="PS51257">
    <property type="entry name" value="PROKAR_LIPOPROTEIN"/>
    <property type="match status" value="1"/>
</dbReference>
<gene>
    <name evidence="2" type="ORF">HNR75_000539</name>
</gene>
<dbReference type="AlphaFoldDB" id="A0A841GAL6"/>
<evidence type="ECO:0000256" key="1">
    <source>
        <dbReference type="SAM" id="SignalP"/>
    </source>
</evidence>
<evidence type="ECO:0008006" key="4">
    <source>
        <dbReference type="Google" id="ProtNLM"/>
    </source>
</evidence>
<organism evidence="2 3">
    <name type="scientific">Tolumonas osonensis</name>
    <dbReference type="NCBI Taxonomy" id="675874"/>
    <lineage>
        <taxon>Bacteria</taxon>
        <taxon>Pseudomonadati</taxon>
        <taxon>Pseudomonadota</taxon>
        <taxon>Gammaproteobacteria</taxon>
        <taxon>Aeromonadales</taxon>
        <taxon>Aeromonadaceae</taxon>
        <taxon>Tolumonas</taxon>
    </lineage>
</organism>
<dbReference type="RefSeq" id="WP_188025485.1">
    <property type="nucleotide sequence ID" value="NZ_JACHGR010000002.1"/>
</dbReference>
<evidence type="ECO:0000313" key="3">
    <source>
        <dbReference type="Proteomes" id="UP000585721"/>
    </source>
</evidence>
<keyword evidence="1" id="KW-0732">Signal</keyword>
<protein>
    <recommendedName>
        <fullName evidence="4">Transporter</fullName>
    </recommendedName>
</protein>
<evidence type="ECO:0000313" key="2">
    <source>
        <dbReference type="EMBL" id="MBB6054667.1"/>
    </source>
</evidence>
<feature type="signal peptide" evidence="1">
    <location>
        <begin position="1"/>
        <end position="30"/>
    </location>
</feature>
<name>A0A841GAL6_9GAMM</name>